<protein>
    <recommendedName>
        <fullName evidence="3">Toxin YafO</fullName>
    </recommendedName>
</protein>
<evidence type="ECO:0000313" key="2">
    <source>
        <dbReference type="Proteomes" id="UP000006764"/>
    </source>
</evidence>
<keyword evidence="2" id="KW-1185">Reference proteome</keyword>
<dbReference type="KEGG" id="apac:S7S_07050"/>
<reference evidence="1 2" key="1">
    <citation type="journal article" date="2012" name="J. Bacteriol.">
        <title>Genome sequence of an alkane-degrading bacterium, Alcanivorax pacificus type strain W11-5, isolated from deep sea sediment.</title>
        <authorList>
            <person name="Lai Q."/>
            <person name="Shao Z."/>
        </authorList>
    </citation>
    <scope>NUCLEOTIDE SEQUENCE [LARGE SCALE GENOMIC DNA]</scope>
    <source>
        <strain evidence="1 2">W11-5</strain>
    </source>
</reference>
<evidence type="ECO:0008006" key="3">
    <source>
        <dbReference type="Google" id="ProtNLM"/>
    </source>
</evidence>
<dbReference type="InterPro" id="IPR020353">
    <property type="entry name" value="Toxin_YafO"/>
</dbReference>
<organism evidence="1 2">
    <name type="scientific">Isoalcanivorax pacificus W11-5</name>
    <dbReference type="NCBI Taxonomy" id="391936"/>
    <lineage>
        <taxon>Bacteria</taxon>
        <taxon>Pseudomonadati</taxon>
        <taxon>Pseudomonadota</taxon>
        <taxon>Gammaproteobacteria</taxon>
        <taxon>Oceanospirillales</taxon>
        <taxon>Alcanivoracaceae</taxon>
        <taxon>Isoalcanivorax</taxon>
    </lineage>
</organism>
<dbReference type="EMBL" id="CP004387">
    <property type="protein sequence ID" value="AJD47826.1"/>
    <property type="molecule type" value="Genomic_DNA"/>
</dbReference>
<dbReference type="RefSeq" id="WP_008739320.1">
    <property type="nucleotide sequence ID" value="NZ_CP004387.1"/>
</dbReference>
<proteinExistence type="predicted"/>
<evidence type="ECO:0000313" key="1">
    <source>
        <dbReference type="EMBL" id="AJD47826.1"/>
    </source>
</evidence>
<dbReference type="Proteomes" id="UP000006764">
    <property type="component" value="Chromosome"/>
</dbReference>
<dbReference type="AlphaFoldDB" id="A0A0B4XL26"/>
<accession>A0A0B4XL26</accession>
<dbReference type="Pfam" id="PF13957">
    <property type="entry name" value="YafO_toxin"/>
    <property type="match status" value="1"/>
</dbReference>
<gene>
    <name evidence="1" type="ORF">S7S_07050</name>
</gene>
<name>A0A0B4XL26_9GAMM</name>
<sequence>MAVEVVIHPDIRDSLVRDLDPALLTSLEALLQDFTRYKESDEEEYPDYFGKDVPYLQPEGACKAGLCHMHLLPPGISFPRHIPIRLRACPANSPETDIALVYVQGELYPDRYCILAILHPDAHALARNNDRMRCLIRLANAWREAN</sequence>
<dbReference type="HOGENOM" id="CLU_148663_0_0_6"/>
<dbReference type="OrthoDB" id="6195342at2"/>